<keyword evidence="1 6" id="KW-0489">Methyltransferase</keyword>
<name>A0A821NMN4_9NEOP</name>
<dbReference type="EMBL" id="CAJOBZ010000005">
    <property type="protein sequence ID" value="CAF4788782.1"/>
    <property type="molecule type" value="Genomic_DNA"/>
</dbReference>
<dbReference type="GO" id="GO:0032259">
    <property type="term" value="P:methylation"/>
    <property type="evidence" value="ECO:0007669"/>
    <property type="project" value="UniProtKB-KW"/>
</dbReference>
<evidence type="ECO:0000256" key="4">
    <source>
        <dbReference type="ARBA" id="ARBA00022833"/>
    </source>
</evidence>
<comment type="caution">
    <text evidence="9">The sequence shown here is derived from an EMBL/GenBank/DDBJ whole genome shotgun (WGS) entry which is preliminary data.</text>
</comment>
<dbReference type="InterPro" id="IPR003726">
    <property type="entry name" value="HCY_dom"/>
</dbReference>
<keyword evidence="4 6" id="KW-0862">Zinc</keyword>
<keyword evidence="7" id="KW-0175">Coiled coil</keyword>
<feature type="binding site" evidence="6">
    <location>
        <position position="385"/>
    </location>
    <ligand>
        <name>Zn(2+)</name>
        <dbReference type="ChEBI" id="CHEBI:29105"/>
    </ligand>
</feature>
<feature type="binding site" evidence="6">
    <location>
        <position position="386"/>
    </location>
    <ligand>
        <name>Zn(2+)</name>
        <dbReference type="ChEBI" id="CHEBI:29105"/>
    </ligand>
</feature>
<keyword evidence="10" id="KW-1185">Reference proteome</keyword>
<dbReference type="GO" id="GO:0009086">
    <property type="term" value="P:methionine biosynthetic process"/>
    <property type="evidence" value="ECO:0007669"/>
    <property type="project" value="TreeGrafter"/>
</dbReference>
<dbReference type="Gene3D" id="3.20.20.330">
    <property type="entry name" value="Homocysteine-binding-like domain"/>
    <property type="match status" value="1"/>
</dbReference>
<dbReference type="Proteomes" id="UP000663880">
    <property type="component" value="Unassembled WGS sequence"/>
</dbReference>
<keyword evidence="2 6" id="KW-0808">Transferase</keyword>
<evidence type="ECO:0000313" key="10">
    <source>
        <dbReference type="Proteomes" id="UP000663880"/>
    </source>
</evidence>
<dbReference type="OrthoDB" id="261426at2759"/>
<dbReference type="GO" id="GO:0046872">
    <property type="term" value="F:metal ion binding"/>
    <property type="evidence" value="ECO:0007669"/>
    <property type="project" value="UniProtKB-KW"/>
</dbReference>
<evidence type="ECO:0000256" key="7">
    <source>
        <dbReference type="SAM" id="Coils"/>
    </source>
</evidence>
<dbReference type="InterPro" id="IPR036589">
    <property type="entry name" value="HCY_dom_sf"/>
</dbReference>
<keyword evidence="3 6" id="KW-0479">Metal-binding</keyword>
<evidence type="ECO:0000256" key="3">
    <source>
        <dbReference type="ARBA" id="ARBA00022723"/>
    </source>
</evidence>
<dbReference type="GO" id="GO:0033528">
    <property type="term" value="P:S-methylmethionine cycle"/>
    <property type="evidence" value="ECO:0007669"/>
    <property type="project" value="TreeGrafter"/>
</dbReference>
<reference evidence="9" key="1">
    <citation type="submission" date="2021-02" db="EMBL/GenBank/DDBJ databases">
        <authorList>
            <person name="Steward A R."/>
        </authorList>
    </citation>
    <scope>NUCLEOTIDE SEQUENCE</scope>
</reference>
<dbReference type="PANTHER" id="PTHR46015:SF1">
    <property type="entry name" value="HOMOCYSTEINE S-METHYLTRANSFERASE-LIKE ISOFORM 1"/>
    <property type="match status" value="1"/>
</dbReference>
<dbReference type="PROSITE" id="PS50970">
    <property type="entry name" value="HCY"/>
    <property type="match status" value="1"/>
</dbReference>
<dbReference type="NCBIfam" id="NF007020">
    <property type="entry name" value="PRK09485.1"/>
    <property type="match status" value="1"/>
</dbReference>
<dbReference type="InterPro" id="IPR051486">
    <property type="entry name" value="Hcy_S-methyltransferase"/>
</dbReference>
<dbReference type="PANTHER" id="PTHR46015">
    <property type="entry name" value="ZGC:172121"/>
    <property type="match status" value="1"/>
</dbReference>
<dbReference type="SUPFAM" id="SSF82282">
    <property type="entry name" value="Homocysteine S-methyltransferase"/>
    <property type="match status" value="1"/>
</dbReference>
<evidence type="ECO:0000256" key="5">
    <source>
        <dbReference type="ARBA" id="ARBA00034478"/>
    </source>
</evidence>
<dbReference type="GO" id="GO:0008898">
    <property type="term" value="F:S-adenosylmethionine-homocysteine S-methyltransferase activity"/>
    <property type="evidence" value="ECO:0007669"/>
    <property type="project" value="TreeGrafter"/>
</dbReference>
<evidence type="ECO:0000256" key="2">
    <source>
        <dbReference type="ARBA" id="ARBA00022679"/>
    </source>
</evidence>
<dbReference type="Gene3D" id="1.20.5.340">
    <property type="match status" value="1"/>
</dbReference>
<feature type="coiled-coil region" evidence="7">
    <location>
        <begin position="502"/>
        <end position="587"/>
    </location>
</feature>
<gene>
    <name evidence="9" type="ORF">PMACD_LOCUS2764</name>
</gene>
<sequence>MHKNTPKHVKEIKCRVVGKLKLVKKTNSTLLEKKQTYFDEVLGIYRDACKELIENSITYSSLLHDIQNSYENSLGIRDDRIKQLITQDMIEINLKNVENIYVLDGGFSSQLSRHVCVTPDGDPLWTARFLQTHSQEIVDTHLDFIRAGSDIISTNTYQASVEAFMKHLGISSGEGLSLIKQAVRLAQQARSKYIDECKSSDLTPRNILIAGSVGPFGASLNDGSEYSGNYIKTISEKHIQNWHKPRLDVLVKSGVDLIAFETIPCEKEALILVNMLKEYPETKGWISFSCKDNMSIAHGEHFSNVVMNCLQANPEQILAVGINCCSPKLVRDLITSLEVDIPIVTYPNSGEKFIPGHGWADDQCQPLHSFVSSWLDINVKFIGGCCRTYCEDIANIRNQKVFGVSVNKKQYDDKIKQLLRNNDALRTENLSLSFEISKLKKDNGKLKDENFSDYLSLMRERDARYTLYFENLSLHQRLKELDDGSSQPMAIRSDPIILRIALDRCREQLSSTQTELKSMKEEYAEIVPRRDFEHLEGEHQELQTQVQHHLAQYEHLQSTYKKVTAHKNSIEEELMECRERCRELERAGTPRPPWDLCADFIGGGKKRWCQLTEGLSSRDKLRALLKELGPAAESEHLEYFDGLGTDPAVPSYLRYSGRVRNLRLSRREVRVVVNDVWRGRPHHPQLALQDFVTKYFEDRYQQSSVRAEWAYNVCAGAESMLDEPQVRVWWGALHGQLSEQVYWGLRRQWDQLHQHLRRHALDGEIVTIEEFERVSRSIFPLKSEVDIKNLTDVVKKQLKIKLNCNEINLDKLFYENEEGFDRVELARELFRQRQLCQDKYIREVVAELGGRRAQRNITVDALKRAFAIVDPAIDHVRMEQYIRWAFSDQTSEISAISSLPLQNIVVRLAAGDIERVGPRSKGVRRNYKNTRN</sequence>
<evidence type="ECO:0000256" key="1">
    <source>
        <dbReference type="ARBA" id="ARBA00022603"/>
    </source>
</evidence>
<evidence type="ECO:0000313" key="9">
    <source>
        <dbReference type="EMBL" id="CAF4788782.1"/>
    </source>
</evidence>
<proteinExistence type="predicted"/>
<feature type="domain" description="Hcy-binding" evidence="8">
    <location>
        <begin position="89"/>
        <end position="400"/>
    </location>
</feature>
<accession>A0A821NMN4</accession>
<feature type="binding site" evidence="6">
    <location>
        <position position="324"/>
    </location>
    <ligand>
        <name>Zn(2+)</name>
        <dbReference type="ChEBI" id="CHEBI:29105"/>
    </ligand>
</feature>
<organism evidence="9 10">
    <name type="scientific">Pieris macdunnoughi</name>
    <dbReference type="NCBI Taxonomy" id="345717"/>
    <lineage>
        <taxon>Eukaryota</taxon>
        <taxon>Metazoa</taxon>
        <taxon>Ecdysozoa</taxon>
        <taxon>Arthropoda</taxon>
        <taxon>Hexapoda</taxon>
        <taxon>Insecta</taxon>
        <taxon>Pterygota</taxon>
        <taxon>Neoptera</taxon>
        <taxon>Endopterygota</taxon>
        <taxon>Lepidoptera</taxon>
        <taxon>Glossata</taxon>
        <taxon>Ditrysia</taxon>
        <taxon>Papilionoidea</taxon>
        <taxon>Pieridae</taxon>
        <taxon>Pierinae</taxon>
        <taxon>Pieris</taxon>
    </lineage>
</organism>
<evidence type="ECO:0000259" key="8">
    <source>
        <dbReference type="PROSITE" id="PS50970"/>
    </source>
</evidence>
<comment type="cofactor">
    <cofactor evidence="6">
        <name>Zn(2+)</name>
        <dbReference type="ChEBI" id="CHEBI:29105"/>
    </cofactor>
</comment>
<dbReference type="Pfam" id="PF02574">
    <property type="entry name" value="S-methyl_trans"/>
    <property type="match status" value="1"/>
</dbReference>
<comment type="pathway">
    <text evidence="5">Amino-acid biosynthesis; L-methionine biosynthesis via de novo pathway.</text>
</comment>
<dbReference type="FunFam" id="3.20.20.330:FF:000002">
    <property type="entry name" value="Homocysteine S-methyltransferase"/>
    <property type="match status" value="1"/>
</dbReference>
<dbReference type="AlphaFoldDB" id="A0A821NMN4"/>
<evidence type="ECO:0000256" key="6">
    <source>
        <dbReference type="PROSITE-ProRule" id="PRU00333"/>
    </source>
</evidence>
<protein>
    <recommendedName>
        <fullName evidence="8">Hcy-binding domain-containing protein</fullName>
    </recommendedName>
</protein>